<dbReference type="Proteomes" id="UP000625711">
    <property type="component" value="Unassembled WGS sequence"/>
</dbReference>
<organism evidence="2 3">
    <name type="scientific">Rhynchophorus ferrugineus</name>
    <name type="common">Red palm weevil</name>
    <name type="synonym">Curculio ferrugineus</name>
    <dbReference type="NCBI Taxonomy" id="354439"/>
    <lineage>
        <taxon>Eukaryota</taxon>
        <taxon>Metazoa</taxon>
        <taxon>Ecdysozoa</taxon>
        <taxon>Arthropoda</taxon>
        <taxon>Hexapoda</taxon>
        <taxon>Insecta</taxon>
        <taxon>Pterygota</taxon>
        <taxon>Neoptera</taxon>
        <taxon>Endopterygota</taxon>
        <taxon>Coleoptera</taxon>
        <taxon>Polyphaga</taxon>
        <taxon>Cucujiformia</taxon>
        <taxon>Curculionidae</taxon>
        <taxon>Dryophthorinae</taxon>
        <taxon>Rhynchophorus</taxon>
    </lineage>
</organism>
<dbReference type="EMBL" id="JAACXV010000312">
    <property type="protein sequence ID" value="KAF7280212.1"/>
    <property type="molecule type" value="Genomic_DNA"/>
</dbReference>
<evidence type="ECO:0000256" key="1">
    <source>
        <dbReference type="SAM" id="MobiDB-lite"/>
    </source>
</evidence>
<proteinExistence type="predicted"/>
<reference evidence="2" key="1">
    <citation type="submission" date="2020-08" db="EMBL/GenBank/DDBJ databases">
        <title>Genome sequencing and assembly of the red palm weevil Rhynchophorus ferrugineus.</title>
        <authorList>
            <person name="Dias G.B."/>
            <person name="Bergman C.M."/>
            <person name="Manee M."/>
        </authorList>
    </citation>
    <scope>NUCLEOTIDE SEQUENCE</scope>
    <source>
        <strain evidence="2">AA-2017</strain>
        <tissue evidence="2">Whole larva</tissue>
    </source>
</reference>
<name>A0A834IUV4_RHYFE</name>
<evidence type="ECO:0000313" key="2">
    <source>
        <dbReference type="EMBL" id="KAF7280212.1"/>
    </source>
</evidence>
<accession>A0A834IUV4</accession>
<comment type="caution">
    <text evidence="2">The sequence shown here is derived from an EMBL/GenBank/DDBJ whole genome shotgun (WGS) entry which is preliminary data.</text>
</comment>
<dbReference type="AlphaFoldDB" id="A0A834IUV4"/>
<protein>
    <submittedName>
        <fullName evidence="2">Uncharacterized protein</fullName>
    </submittedName>
</protein>
<evidence type="ECO:0000313" key="3">
    <source>
        <dbReference type="Proteomes" id="UP000625711"/>
    </source>
</evidence>
<sequence>MPTRRRLPFRYRTPSLPPRTCEKKDAQAPRPFCREIDFLPPLCAELDGGRGDSLQEEAAAAVAATRRSSFVMRAGRPLDAAAACLPGLRRSR</sequence>
<keyword evidence="3" id="KW-1185">Reference proteome</keyword>
<feature type="region of interest" description="Disordered" evidence="1">
    <location>
        <begin position="1"/>
        <end position="24"/>
    </location>
</feature>
<gene>
    <name evidence="2" type="ORF">GWI33_006287</name>
</gene>